<name>A0A174MQT1_9FIRM</name>
<gene>
    <name evidence="1" type="ORF">ERS852407_05787</name>
</gene>
<accession>A0A174MQT1</accession>
<sequence length="131" mass="14818">MKKLVVVIVVLSIISLYTLRAEEQAVISTFRNNRELVSAYIDGKDVTDYYSSALEKALKNVKDYLGLSTQEMEAASDCMMGTEYITIELIYDGNKYTFCCSSSGKILSVNAEKNYSLNEWEKRVYSSESTE</sequence>
<dbReference type="AlphaFoldDB" id="A0A174MQT1"/>
<organism evidence="1 2">
    <name type="scientific">Hungatella hathewayi</name>
    <dbReference type="NCBI Taxonomy" id="154046"/>
    <lineage>
        <taxon>Bacteria</taxon>
        <taxon>Bacillati</taxon>
        <taxon>Bacillota</taxon>
        <taxon>Clostridia</taxon>
        <taxon>Lachnospirales</taxon>
        <taxon>Lachnospiraceae</taxon>
        <taxon>Hungatella</taxon>
    </lineage>
</organism>
<dbReference type="Proteomes" id="UP000095651">
    <property type="component" value="Unassembled WGS sequence"/>
</dbReference>
<dbReference type="EMBL" id="CYZE01000028">
    <property type="protein sequence ID" value="CUP38772.1"/>
    <property type="molecule type" value="Genomic_DNA"/>
</dbReference>
<protein>
    <submittedName>
        <fullName evidence="1">Uncharacterized protein</fullName>
    </submittedName>
</protein>
<evidence type="ECO:0000313" key="2">
    <source>
        <dbReference type="Proteomes" id="UP000095651"/>
    </source>
</evidence>
<reference evidence="1 2" key="1">
    <citation type="submission" date="2015-09" db="EMBL/GenBank/DDBJ databases">
        <authorList>
            <consortium name="Pathogen Informatics"/>
        </authorList>
    </citation>
    <scope>NUCLEOTIDE SEQUENCE [LARGE SCALE GENOMIC DNA]</scope>
    <source>
        <strain evidence="1 2">2789STDY5608850</strain>
    </source>
</reference>
<evidence type="ECO:0000313" key="1">
    <source>
        <dbReference type="EMBL" id="CUP38772.1"/>
    </source>
</evidence>
<proteinExistence type="predicted"/>
<dbReference type="RefSeq" id="WP_055660460.1">
    <property type="nucleotide sequence ID" value="NZ_CABIXC010000028.1"/>
</dbReference>